<dbReference type="Proteomes" id="UP000016521">
    <property type="component" value="Chromosome I"/>
</dbReference>
<organism evidence="1 2">
    <name type="scientific">Pseudoalteromonas piscicida</name>
    <dbReference type="NCBI Taxonomy" id="43662"/>
    <lineage>
        <taxon>Bacteria</taxon>
        <taxon>Pseudomonadati</taxon>
        <taxon>Pseudomonadota</taxon>
        <taxon>Gammaproteobacteria</taxon>
        <taxon>Alteromonadales</taxon>
        <taxon>Pseudoalteromonadaceae</taxon>
        <taxon>Pseudoalteromonas</taxon>
    </lineage>
</organism>
<dbReference type="Gene3D" id="3.30.565.10">
    <property type="entry name" value="Histidine kinase-like ATPase, C-terminal domain"/>
    <property type="match status" value="1"/>
</dbReference>
<evidence type="ECO:0000313" key="1">
    <source>
        <dbReference type="EMBL" id="ATD09031.1"/>
    </source>
</evidence>
<reference evidence="1 2" key="1">
    <citation type="submission" date="2015-06" db="EMBL/GenBank/DDBJ databases">
        <authorList>
            <person name="Xie B.-B."/>
            <person name="Rong J.-C."/>
            <person name="Qin Q.-L."/>
            <person name="Zhang Y.-Z."/>
        </authorList>
    </citation>
    <scope>NUCLEOTIDE SEQUENCE [LARGE SCALE GENOMIC DNA]</scope>
    <source>
        <strain evidence="1 2">JCM 20779</strain>
    </source>
</reference>
<gene>
    <name evidence="1" type="ORF">PPIS_a4400</name>
</gene>
<protein>
    <recommendedName>
        <fullName evidence="3">DNA mismatch repair protein</fullName>
    </recommendedName>
</protein>
<keyword evidence="2" id="KW-1185">Reference proteome</keyword>
<proteinExistence type="predicted"/>
<evidence type="ECO:0000313" key="2">
    <source>
        <dbReference type="Proteomes" id="UP000016521"/>
    </source>
</evidence>
<dbReference type="InterPro" id="IPR036890">
    <property type="entry name" value="HATPase_C_sf"/>
</dbReference>
<name>A0ABM6NJP6_PSEO7</name>
<dbReference type="EMBL" id="CP011924">
    <property type="protein sequence ID" value="ATD09031.1"/>
    <property type="molecule type" value="Genomic_DNA"/>
</dbReference>
<dbReference type="SUPFAM" id="SSF55874">
    <property type="entry name" value="ATPase domain of HSP90 chaperone/DNA topoisomerase II/histidine kinase"/>
    <property type="match status" value="1"/>
</dbReference>
<dbReference type="Pfam" id="PF13589">
    <property type="entry name" value="HATPase_c_3"/>
    <property type="match status" value="1"/>
</dbReference>
<accession>A0ABM6NJP6</accession>
<evidence type="ECO:0008006" key="3">
    <source>
        <dbReference type="Google" id="ProtNLM"/>
    </source>
</evidence>
<sequence>MSQERTTGITDASIKKRFGAIPAWKMLSEYIWNGLDAGASNVDVIINTTGELGGVESIEIHDNGEGIDFHNLDRNFDNWDDSSKKHATLKGSQGRGRYSFHKYAATATWYTRNNGENARIEINSSSIKTYKFEPLDGTDKVKNSVKDGSGTSVFLSGITSDKSQKIPSIDNVIHSLSNEFGWKLIVCSEIGISVNGHPLTSPQHKLFKDTIEIDGNKFSSSIIQRLNKPSGEKSYNYFRDLKDRQKHRSLTGFNYKNDFFISGYIQSEWFNDFQATSSLNNDLFMDNEKNDGAKVLDKLLKELHKKTDEIYQTFLRERAAQLVDEFESKGYFPVYQWEQDADRLVRIEHTKKLVTSICMADPSTFNGLKAKQTKIIIALLDRLSTSSENDSLFDVLESILDLDKKRLGEFASQISKSKLDSIISTIGHLQKRDLVIQKMKYLFKEHAKEVLETPDLQGIIEANTWLFGSQYTTIGAEEDDFSKTAKNLRESDIEVLDGDKINSSDLIEGATIEGANGQVDLFLARKMITLDHSTQEEFIKCTIIEIKRPSIALNKKHLSQAERYAEVLIKHPEFNDERMRFDVVLVGTKISKNDTQILRRLKDLAGKGGAGLVSGADERVRVYVKSWSTIFNDFDVTHSALLSKLKIQRSRLEYQSKNTLVNELQVPIPEES</sequence>